<dbReference type="InParanoid" id="F2UCP4"/>
<dbReference type="InterPro" id="IPR025714">
    <property type="entry name" value="Methyltranfer_dom"/>
</dbReference>
<evidence type="ECO:0000313" key="3">
    <source>
        <dbReference type="Proteomes" id="UP000007799"/>
    </source>
</evidence>
<evidence type="ECO:0000259" key="1">
    <source>
        <dbReference type="Pfam" id="PF13847"/>
    </source>
</evidence>
<dbReference type="AlphaFoldDB" id="F2UCP4"/>
<dbReference type="STRING" id="946362.F2UCP4"/>
<proteinExistence type="predicted"/>
<dbReference type="Gene3D" id="3.40.50.150">
    <property type="entry name" value="Vaccinia Virus protein VP39"/>
    <property type="match status" value="1"/>
</dbReference>
<name>F2UCP4_SALR5</name>
<dbReference type="KEGG" id="sre:PTSG_06361"/>
<protein>
    <recommendedName>
        <fullName evidence="1">Methyltransferase domain-containing protein</fullName>
    </recommendedName>
</protein>
<dbReference type="OrthoDB" id="8300214at2759"/>
<dbReference type="EMBL" id="GL832968">
    <property type="protein sequence ID" value="EGD74351.1"/>
    <property type="molecule type" value="Genomic_DNA"/>
</dbReference>
<evidence type="ECO:0000313" key="2">
    <source>
        <dbReference type="EMBL" id="EGD74351.1"/>
    </source>
</evidence>
<dbReference type="CDD" id="cd02440">
    <property type="entry name" value="AdoMet_MTases"/>
    <property type="match status" value="1"/>
</dbReference>
<dbReference type="GeneID" id="16073826"/>
<gene>
    <name evidence="2" type="ORF">PTSG_06361</name>
</gene>
<dbReference type="Proteomes" id="UP000007799">
    <property type="component" value="Unassembled WGS sequence"/>
</dbReference>
<organism evidence="3">
    <name type="scientific">Salpingoeca rosetta (strain ATCC 50818 / BSB-021)</name>
    <dbReference type="NCBI Taxonomy" id="946362"/>
    <lineage>
        <taxon>Eukaryota</taxon>
        <taxon>Choanoflagellata</taxon>
        <taxon>Craspedida</taxon>
        <taxon>Salpingoecidae</taxon>
        <taxon>Salpingoeca</taxon>
    </lineage>
</organism>
<dbReference type="eggNOG" id="KOG0032">
    <property type="taxonomic scope" value="Eukaryota"/>
</dbReference>
<dbReference type="InterPro" id="IPR029063">
    <property type="entry name" value="SAM-dependent_MTases_sf"/>
</dbReference>
<keyword evidence="3" id="KW-1185">Reference proteome</keyword>
<reference evidence="2" key="1">
    <citation type="submission" date="2009-08" db="EMBL/GenBank/DDBJ databases">
        <title>Annotation of Salpingoeca rosetta.</title>
        <authorList>
            <consortium name="The Broad Institute Genome Sequencing Platform"/>
            <person name="Russ C."/>
            <person name="Cuomo C."/>
            <person name="Burger G."/>
            <person name="Gray M.W."/>
            <person name="Holland P.W.H."/>
            <person name="King N."/>
            <person name="Lang F.B.F."/>
            <person name="Roger A.J."/>
            <person name="Ruiz-Trillo I."/>
            <person name="Young S.K."/>
            <person name="Zeng Q."/>
            <person name="Gargeya S."/>
            <person name="Alvarado L."/>
            <person name="Berlin A."/>
            <person name="Chapman S.B."/>
            <person name="Chen Z."/>
            <person name="Freedman E."/>
            <person name="Gellesch M."/>
            <person name="Goldberg J."/>
            <person name="Griggs A."/>
            <person name="Gujja S."/>
            <person name="Heilman E."/>
            <person name="Heiman D."/>
            <person name="Howarth C."/>
            <person name="Mehta T."/>
            <person name="Neiman D."/>
            <person name="Pearson M."/>
            <person name="Roberts A."/>
            <person name="Saif S."/>
            <person name="Shea T."/>
            <person name="Shenoy N."/>
            <person name="Sisk P."/>
            <person name="Stolte C."/>
            <person name="Sykes S."/>
            <person name="White J."/>
            <person name="Yandava C."/>
            <person name="Haas B."/>
            <person name="Nusbaum C."/>
            <person name="Birren B."/>
        </authorList>
    </citation>
    <scope>NUCLEOTIDE SEQUENCE [LARGE SCALE GENOMIC DNA]</scope>
    <source>
        <strain evidence="2">ATCC 50818</strain>
    </source>
</reference>
<dbReference type="SUPFAM" id="SSF53335">
    <property type="entry name" value="S-adenosyl-L-methionine-dependent methyltransferases"/>
    <property type="match status" value="1"/>
</dbReference>
<dbReference type="RefSeq" id="XP_004993251.1">
    <property type="nucleotide sequence ID" value="XM_004993194.1"/>
</dbReference>
<sequence length="436" mass="47579">MDAVVVDDTWSGSEVDGIIKAESKLRDTPFVFVATNHAHDPELISKMATSGHVLDGTGAACLIEHDVEGMVGLPQTTIFGAWPALDDSHVTAVGTNLKAYNGVFAGLAAFPGDVFKKARTLHETDPAADLSALLNVYARKDTLHLIKNDAKSVWLAGLTEASRDFSVQQLEKMGSPLKLQTGEEVVVLGDHSASTDEEGGDWSLFSVEKWRNAVFTTKSFFEQLYADTHTFIEQQVEKLGGRDNVCLIEVGCGTGETIIPLASAAKYCIGIDINEDFIKYSQVQNKADNVRFVCGDATKLQELLSTSEVADWAGEPLRKLVICVGNTIGIIPEFLRDSIYRNMAEVAGDDGACVVIYWNGNCFGEAVQHFYNENPQLCGPFKGKHVDFQACTLQTPSGYNTKWTKPEEARELLQSKGLTTLEVVEQGRGVMAVFRK</sequence>
<feature type="domain" description="Methyltransferase" evidence="1">
    <location>
        <begin position="244"/>
        <end position="377"/>
    </location>
</feature>
<accession>F2UCP4</accession>
<dbReference type="Pfam" id="PF13847">
    <property type="entry name" value="Methyltransf_31"/>
    <property type="match status" value="1"/>
</dbReference>